<evidence type="ECO:0000313" key="3">
    <source>
        <dbReference type="Proteomes" id="UP001642464"/>
    </source>
</evidence>
<keyword evidence="1" id="KW-1133">Transmembrane helix</keyword>
<keyword evidence="1" id="KW-0812">Transmembrane</keyword>
<evidence type="ECO:0000256" key="1">
    <source>
        <dbReference type="SAM" id="Phobius"/>
    </source>
</evidence>
<comment type="caution">
    <text evidence="2">The sequence shown here is derived from an EMBL/GenBank/DDBJ whole genome shotgun (WGS) entry which is preliminary data.</text>
</comment>
<dbReference type="Proteomes" id="UP001642464">
    <property type="component" value="Unassembled WGS sequence"/>
</dbReference>
<protein>
    <submittedName>
        <fullName evidence="2">Acetyl-CoA carboxylase</fullName>
    </submittedName>
</protein>
<accession>A0ABP0QZG4</accession>
<sequence length="1014" mass="112325">MGPAELGIFFKRLFALGVPKVIILLVLLVSWIPDEGDINHGYGMIEFFSGVGRVAQMAELVGLSAVAYDLEYSRPRDAQQQLSAARCAVAEDAPRAADEYAETQHDSDTQPDMAVGQVSWLRALSLPGAAGPATPDIRRKRIKAINAEAANHKGWIRKRKREVLEEEDSDVESIDFDAPVEVGDFHLAEVHVSEGMWLVKKAQSCAKELDSAPAKIVAEKSNAMAEEFGPGFAKRSLGTRGRNFKNASRQYKLLVKKFHLKLKVPTSWIVHEEGGNTSRVPFLKVTDMVKTLLADYQWVLLGGCSLEKSPELLLEFWQSYRKQHPQHAVFEHDLERLSKTIPITFHGDGGRTQKKEPIEVFSFQPVLGLETSKSSLLHCQCATSECFGGGCLGNSDAQRVNSRLNSYLHHFLCFAYPSKRHKNMPGLLRRMVEEVMLDCAAACREGVVTSSGQKLFLAVLGIKTDMEWAAKIGCLDRSYQNVGHRNELPCCHECLAGSPAIAFEDCNPGAAWESTRYQSVPWSTAPPWQSVPFDDTKKPLFLRRDSFHIFRLGVARNYLASCILLMGSMGLFDEGVAGEGYSVGARLERAYGSLRLFCDVKTLGLRLRGFTIQNFHQGPNQAFPYVGSKGADTIIIMKWLLFFSRLQLDVQTSLSPRDREVLLWISSGAKAGLSWGQGLHGHGLWLKQSCVRYLRQANHKFCSCYSFLAMHCLERGVSLFGMIPKFHALDHFRADFDDSLAAGGTLQRLYNLQRIHKEVRPTSQIYLATQPAVAGKAPAPELLMRAVYLSGVSTDAFSDCITDSLDVALEEVEHAMLDPRVSKYGPTVTSRVFLHFLSEMDCSMETVEQRITDTISSHLGHRGSEVIKLCVDEIEIKVHHKAAGGLEILRTSMSALRGGFLKPKMLKEVPDPVTGFPLRWEAAKEGAAVVQTDHPHVADHATLSVYQAKRAGTPGPRELKGGSRLGAFVERLFLVLALGVECWDKDKPPVEDHTIDVLLHSANDEAISDAVGAR</sequence>
<keyword evidence="3" id="KW-1185">Reference proteome</keyword>
<gene>
    <name evidence="2" type="ORF">SCF082_LOCUS43922</name>
</gene>
<proteinExistence type="predicted"/>
<dbReference type="EMBL" id="CAXAMM010040462">
    <property type="protein sequence ID" value="CAK9093369.1"/>
    <property type="molecule type" value="Genomic_DNA"/>
</dbReference>
<evidence type="ECO:0000313" key="2">
    <source>
        <dbReference type="EMBL" id="CAK9093369.1"/>
    </source>
</evidence>
<organism evidence="2 3">
    <name type="scientific">Durusdinium trenchii</name>
    <dbReference type="NCBI Taxonomy" id="1381693"/>
    <lineage>
        <taxon>Eukaryota</taxon>
        <taxon>Sar</taxon>
        <taxon>Alveolata</taxon>
        <taxon>Dinophyceae</taxon>
        <taxon>Suessiales</taxon>
        <taxon>Symbiodiniaceae</taxon>
        <taxon>Durusdinium</taxon>
    </lineage>
</organism>
<name>A0ABP0QZG4_9DINO</name>
<reference evidence="2 3" key="1">
    <citation type="submission" date="2024-02" db="EMBL/GenBank/DDBJ databases">
        <authorList>
            <person name="Chen Y."/>
            <person name="Shah S."/>
            <person name="Dougan E. K."/>
            <person name="Thang M."/>
            <person name="Chan C."/>
        </authorList>
    </citation>
    <scope>NUCLEOTIDE SEQUENCE [LARGE SCALE GENOMIC DNA]</scope>
</reference>
<keyword evidence="1" id="KW-0472">Membrane</keyword>
<feature type="transmembrane region" description="Helical" evidence="1">
    <location>
        <begin position="12"/>
        <end position="32"/>
    </location>
</feature>